<reference evidence="2 3" key="1">
    <citation type="submission" date="2017-12" db="EMBL/GenBank/DDBJ databases">
        <title>Genome Sequence of a Multidrug-Resistant Candida haemulonii Isolate from a Patient with Chronic Leg Ulcers in Israel.</title>
        <authorList>
            <person name="Chow N.A."/>
            <person name="Gade L."/>
            <person name="Batra D."/>
            <person name="Rowe L.A."/>
            <person name="Ben-Ami R."/>
            <person name="Loparev V.N."/>
            <person name="Litvintseva A.P."/>
        </authorList>
    </citation>
    <scope>NUCLEOTIDE SEQUENCE [LARGE SCALE GENOMIC DNA]</scope>
    <source>
        <strain evidence="2 3">B11899</strain>
    </source>
</reference>
<sequence length="829" mass="91908">MKHQPLYFGSLDARVIQYKYAIYKLERLVRAIGELLNELETSTDADTDSVVLVQYIVHLSSTLFAINEQKFGPRLAALENFKPVKTTTVSIPPVVTHIPYDLKDVDVTPLSEMPSKEATVQAAKALRTTAENCLEGYQKRLVNAEREIGNENFCIDLDNLIASMFNPSVDIDISLKASDSSIPAFLFPIDQEYSNSPDGMEASLIDIDLQALFVLTRSVQQIIRSHKAPLNKFKELKAASKQNQKAVLEAMPQSGYALHRVLVWALRLNDLYTIVRRYGRQIYLSNYHHLNDPKFLSHMPNVTVFKTQILKNIEELFNTSKKNGVLVATITRFIRLNFRVEINVKQIIEFFGFIGQSFVLVENLAKSLDQLGKAWMACEISFRNAYGLPSKNLFKINEVNEREKLELVRRQNERKLKELTLQREKAKPHTITSPPPKQKATERMKNLIPPGEKQSEPQKSPSPEARSPRPSSPTKEKKPSPPANALRVPAPVPANRTSSLNSESLNNVRARNGSVGKRPTSQLFLPSETASITSDSPTPSAADGVDKKAAVNTTAGRRRSNSSPISFNAAAAALNQNGDQDKGNGLRSPTGSIRRTSSLTRSNNAPNVTSPLASKTVQLTPLKEDTTEPASAAPKLTANQKFALHLKEATKSGKINSHQRETLTSVVFDPNNPTATKIHRPAEKPVPPLPQEEAPARDVKGPQSRAQITKSNTQRNSLALKENGNDVKPRISTESATSTPNTLLSDTPTKDSSPSVEGVIVKKVRFAGVPEYSPEEDAPTRHPRGLMKNFAIFKQPLLSSRSSPSFKSKDNILKKEESLLFREQQAHPK</sequence>
<evidence type="ECO:0000313" key="2">
    <source>
        <dbReference type="EMBL" id="PVH18918.1"/>
    </source>
</evidence>
<feature type="compositionally biased region" description="Basic and acidic residues" evidence="1">
    <location>
        <begin position="417"/>
        <end position="427"/>
    </location>
</feature>
<keyword evidence="3" id="KW-1185">Reference proteome</keyword>
<feature type="compositionally biased region" description="Low complexity" evidence="1">
    <location>
        <begin position="461"/>
        <end position="473"/>
    </location>
</feature>
<dbReference type="InterPro" id="IPR026241">
    <property type="entry name" value="GIP4"/>
</dbReference>
<evidence type="ECO:0000256" key="1">
    <source>
        <dbReference type="SAM" id="MobiDB-lite"/>
    </source>
</evidence>
<dbReference type="RefSeq" id="XP_025339858.1">
    <property type="nucleotide sequence ID" value="XM_025484927.1"/>
</dbReference>
<feature type="compositionally biased region" description="Polar residues" evidence="1">
    <location>
        <begin position="732"/>
        <end position="755"/>
    </location>
</feature>
<proteinExistence type="predicted"/>
<dbReference type="EMBL" id="PKFO01000001">
    <property type="protein sequence ID" value="PVH18918.1"/>
    <property type="molecule type" value="Genomic_DNA"/>
</dbReference>
<name>A0A2V1AM54_9ASCO</name>
<dbReference type="GO" id="GO:0008157">
    <property type="term" value="F:protein phosphatase 1 binding"/>
    <property type="evidence" value="ECO:0007669"/>
    <property type="project" value="InterPro"/>
</dbReference>
<dbReference type="AlphaFoldDB" id="A0A2V1AM54"/>
<dbReference type="OrthoDB" id="4087202at2759"/>
<evidence type="ECO:0000313" key="3">
    <source>
        <dbReference type="Proteomes" id="UP000244309"/>
    </source>
</evidence>
<accession>A0A2V1AM54</accession>
<dbReference type="GeneID" id="37006541"/>
<dbReference type="VEuPathDB" id="FungiDB:CXQ85_001210"/>
<feature type="region of interest" description="Disordered" evidence="1">
    <location>
        <begin position="417"/>
        <end position="619"/>
    </location>
</feature>
<organism evidence="2 3">
    <name type="scientific">Candidozyma haemuli</name>
    <dbReference type="NCBI Taxonomy" id="45357"/>
    <lineage>
        <taxon>Eukaryota</taxon>
        <taxon>Fungi</taxon>
        <taxon>Dikarya</taxon>
        <taxon>Ascomycota</taxon>
        <taxon>Saccharomycotina</taxon>
        <taxon>Pichiomycetes</taxon>
        <taxon>Metschnikowiaceae</taxon>
        <taxon>Candidozyma</taxon>
    </lineage>
</organism>
<protein>
    <submittedName>
        <fullName evidence="2">Uncharacterized protein</fullName>
    </submittedName>
</protein>
<feature type="compositionally biased region" description="Polar residues" evidence="1">
    <location>
        <begin position="587"/>
        <end position="619"/>
    </location>
</feature>
<dbReference type="GO" id="GO:0019888">
    <property type="term" value="F:protein phosphatase regulator activity"/>
    <property type="evidence" value="ECO:0007669"/>
    <property type="project" value="InterPro"/>
</dbReference>
<feature type="compositionally biased region" description="Polar residues" evidence="1">
    <location>
        <begin position="519"/>
        <end position="539"/>
    </location>
</feature>
<feature type="region of interest" description="Disordered" evidence="1">
    <location>
        <begin position="667"/>
        <end position="759"/>
    </location>
</feature>
<dbReference type="STRING" id="45357.A0A2V1AM54"/>
<comment type="caution">
    <text evidence="2">The sequence shown here is derived from an EMBL/GenBank/DDBJ whole genome shotgun (WGS) entry which is preliminary data.</text>
</comment>
<feature type="compositionally biased region" description="Polar residues" evidence="1">
    <location>
        <begin position="704"/>
        <end position="717"/>
    </location>
</feature>
<feature type="compositionally biased region" description="Polar residues" evidence="1">
    <location>
        <begin position="551"/>
        <end position="566"/>
    </location>
</feature>
<feature type="compositionally biased region" description="Polar residues" evidence="1">
    <location>
        <begin position="495"/>
        <end position="509"/>
    </location>
</feature>
<dbReference type="PRINTS" id="PR02082">
    <property type="entry name" value="GLC7IP4"/>
</dbReference>
<dbReference type="GO" id="GO:0005737">
    <property type="term" value="C:cytoplasm"/>
    <property type="evidence" value="ECO:0007669"/>
    <property type="project" value="InterPro"/>
</dbReference>
<dbReference type="Proteomes" id="UP000244309">
    <property type="component" value="Unassembled WGS sequence"/>
</dbReference>
<gene>
    <name evidence="2" type="ORF">CXQ85_001210</name>
</gene>